<dbReference type="InterPro" id="IPR050426">
    <property type="entry name" value="Glycosyltransferase_28"/>
</dbReference>
<dbReference type="RefSeq" id="WP_091622769.1">
    <property type="nucleotide sequence ID" value="NZ_FOEF01000015.1"/>
</dbReference>
<keyword evidence="3 6" id="KW-0808">Transferase</keyword>
<evidence type="ECO:0000313" key="7">
    <source>
        <dbReference type="Proteomes" id="UP000198582"/>
    </source>
</evidence>
<dbReference type="Pfam" id="PF21036">
    <property type="entry name" value="EryCIII-like_N"/>
    <property type="match status" value="1"/>
</dbReference>
<comment type="similarity">
    <text evidence="1">Belongs to the glycosyltransferase 28 family.</text>
</comment>
<name>A0A1H8YHM4_9PSEU</name>
<evidence type="ECO:0000256" key="1">
    <source>
        <dbReference type="ARBA" id="ARBA00006962"/>
    </source>
</evidence>
<dbReference type="Pfam" id="PF06722">
    <property type="entry name" value="EryCIII-like_C"/>
    <property type="match status" value="1"/>
</dbReference>
<dbReference type="CDD" id="cd03784">
    <property type="entry name" value="GT1_Gtf-like"/>
    <property type="match status" value="1"/>
</dbReference>
<sequence>MRILFSAVPAHGHLLPLAPLMEAAVAGGHTVGLLGGPGVRPLVAGELDPGVRLLGAGAGVPEFLAEAAARTGGDPTRPDPAMLGEIFGAAWLSLDGGQALRHARDWAPDLVVAEAFDTVGPLVAAALGIPWHQAGIGPGLAPAAAEVIERAVVPYYRQAGIEPVPASGYLDPCPPALQAPGWAGPAPRLPVRARAHRRPGREPVALPAFRDPDRPTVLLTLGTVFTEEKTLAALASAVADAEVNVLATLGLVLAQPPETTGRGELRYVSFAPMDRLLDGARLVVAAGGSGTVLGALSRGKPMVLWPQGADQPVNAALAAAAGVAIVVGSAAEVTAAVTHALHDDALHTRAAEVAAEIARAPEPAEVLAVLVDHAQQSRHRGEVPGPVFVR</sequence>
<dbReference type="STRING" id="394193.SAMN04489732_11581"/>
<dbReference type="OrthoDB" id="6620093at2"/>
<dbReference type="GO" id="GO:0017000">
    <property type="term" value="P:antibiotic biosynthetic process"/>
    <property type="evidence" value="ECO:0007669"/>
    <property type="project" value="UniProtKB-ARBA"/>
</dbReference>
<evidence type="ECO:0000259" key="5">
    <source>
        <dbReference type="Pfam" id="PF21036"/>
    </source>
</evidence>
<dbReference type="Proteomes" id="UP000198582">
    <property type="component" value="Unassembled WGS sequence"/>
</dbReference>
<protein>
    <submittedName>
        <fullName evidence="6">UDP:flavonoid glycosyltransferase YjiC, YdhE family</fullName>
    </submittedName>
</protein>
<dbReference type="InterPro" id="IPR048284">
    <property type="entry name" value="EryCIII-like_N"/>
</dbReference>
<accession>A0A1H8YHM4</accession>
<proteinExistence type="inferred from homology"/>
<organism evidence="6 7">
    <name type="scientific">Amycolatopsis saalfeldensis</name>
    <dbReference type="NCBI Taxonomy" id="394193"/>
    <lineage>
        <taxon>Bacteria</taxon>
        <taxon>Bacillati</taxon>
        <taxon>Actinomycetota</taxon>
        <taxon>Actinomycetes</taxon>
        <taxon>Pseudonocardiales</taxon>
        <taxon>Pseudonocardiaceae</taxon>
        <taxon>Amycolatopsis</taxon>
    </lineage>
</organism>
<feature type="domain" description="Erythromycin biosynthesis protein CIII-like C-terminal" evidence="4">
    <location>
        <begin position="263"/>
        <end position="371"/>
    </location>
</feature>
<dbReference type="Gene3D" id="3.40.50.2000">
    <property type="entry name" value="Glycogen Phosphorylase B"/>
    <property type="match status" value="2"/>
</dbReference>
<dbReference type="InterPro" id="IPR010610">
    <property type="entry name" value="EryCIII-like_C"/>
</dbReference>
<dbReference type="EMBL" id="FOEF01000015">
    <property type="protein sequence ID" value="SEP50948.1"/>
    <property type="molecule type" value="Genomic_DNA"/>
</dbReference>
<feature type="domain" description="Erythromycin biosynthesis protein CIII-like N-terminal" evidence="5">
    <location>
        <begin position="102"/>
        <end position="146"/>
    </location>
</feature>
<dbReference type="PANTHER" id="PTHR48050">
    <property type="entry name" value="STEROL 3-BETA-GLUCOSYLTRANSFERASE"/>
    <property type="match status" value="1"/>
</dbReference>
<evidence type="ECO:0000256" key="2">
    <source>
        <dbReference type="ARBA" id="ARBA00022676"/>
    </source>
</evidence>
<dbReference type="PANTHER" id="PTHR48050:SF13">
    <property type="entry name" value="STEROL 3-BETA-GLUCOSYLTRANSFERASE UGT80A2"/>
    <property type="match status" value="1"/>
</dbReference>
<evidence type="ECO:0000313" key="6">
    <source>
        <dbReference type="EMBL" id="SEP50948.1"/>
    </source>
</evidence>
<evidence type="ECO:0000256" key="3">
    <source>
        <dbReference type="ARBA" id="ARBA00022679"/>
    </source>
</evidence>
<dbReference type="SUPFAM" id="SSF53756">
    <property type="entry name" value="UDP-Glycosyltransferase/glycogen phosphorylase"/>
    <property type="match status" value="1"/>
</dbReference>
<dbReference type="AlphaFoldDB" id="A0A1H8YHM4"/>
<gene>
    <name evidence="6" type="ORF">SAMN04489732_11581</name>
</gene>
<keyword evidence="2" id="KW-0328">Glycosyltransferase</keyword>
<dbReference type="InterPro" id="IPR002213">
    <property type="entry name" value="UDP_glucos_trans"/>
</dbReference>
<evidence type="ECO:0000259" key="4">
    <source>
        <dbReference type="Pfam" id="PF06722"/>
    </source>
</evidence>
<keyword evidence="7" id="KW-1185">Reference proteome</keyword>
<dbReference type="GO" id="GO:0016758">
    <property type="term" value="F:hexosyltransferase activity"/>
    <property type="evidence" value="ECO:0007669"/>
    <property type="project" value="UniProtKB-ARBA"/>
</dbReference>
<dbReference type="GO" id="GO:0008194">
    <property type="term" value="F:UDP-glycosyltransferase activity"/>
    <property type="evidence" value="ECO:0007669"/>
    <property type="project" value="InterPro"/>
</dbReference>
<reference evidence="7" key="1">
    <citation type="submission" date="2016-10" db="EMBL/GenBank/DDBJ databases">
        <authorList>
            <person name="Varghese N."/>
            <person name="Submissions S."/>
        </authorList>
    </citation>
    <scope>NUCLEOTIDE SEQUENCE [LARGE SCALE GENOMIC DNA]</scope>
    <source>
        <strain evidence="7">DSM 44993</strain>
    </source>
</reference>